<sequence>MFVKLTDGTITRWINMDAVIQMRPDEDKHQTELFLLGEHAGPVFVDESPEEIRSLMDIELERLSQAANWSSGGLGGPNGRRR</sequence>
<comment type="caution">
    <text evidence="1">The sequence shown here is derived from an EMBL/GenBank/DDBJ whole genome shotgun (WGS) entry which is preliminary data.</text>
</comment>
<reference evidence="1 2" key="1">
    <citation type="submission" date="2017-03" db="EMBL/GenBank/DDBJ databases">
        <authorList>
            <person name="Safronova V.I."/>
            <person name="Sazanova A.L."/>
            <person name="Chirak E.R."/>
        </authorList>
    </citation>
    <scope>NUCLEOTIDE SEQUENCE [LARGE SCALE GENOMIC DNA]</scope>
    <source>
        <strain evidence="1 2">Tri-43</strain>
    </source>
</reference>
<gene>
    <name evidence="1" type="ORF">B5P46_26530</name>
</gene>
<evidence type="ECO:0000313" key="2">
    <source>
        <dbReference type="Proteomes" id="UP000290767"/>
    </source>
</evidence>
<dbReference type="AlphaFoldDB" id="A0A4Q1TMM1"/>
<proteinExistence type="predicted"/>
<evidence type="ECO:0000313" key="1">
    <source>
        <dbReference type="EMBL" id="RXT19892.1"/>
    </source>
</evidence>
<protein>
    <submittedName>
        <fullName evidence="1">Uncharacterized protein</fullName>
    </submittedName>
</protein>
<dbReference type="EMBL" id="MZMU01000018">
    <property type="protein sequence ID" value="RXT19892.1"/>
    <property type="molecule type" value="Genomic_DNA"/>
</dbReference>
<dbReference type="Proteomes" id="UP000290767">
    <property type="component" value="Unassembled WGS sequence"/>
</dbReference>
<accession>A0A4Q1TMM1</accession>
<organism evidence="1 2">
    <name type="scientific">Rhizobium leguminosarum</name>
    <dbReference type="NCBI Taxonomy" id="384"/>
    <lineage>
        <taxon>Bacteria</taxon>
        <taxon>Pseudomonadati</taxon>
        <taxon>Pseudomonadota</taxon>
        <taxon>Alphaproteobacteria</taxon>
        <taxon>Hyphomicrobiales</taxon>
        <taxon>Rhizobiaceae</taxon>
        <taxon>Rhizobium/Agrobacterium group</taxon>
        <taxon>Rhizobium</taxon>
    </lineage>
</organism>
<name>A0A4Q1TMM1_RHILE</name>